<protein>
    <submittedName>
        <fullName evidence="2">PhnD/SsuA/transferrin family substrate-binding protein</fullName>
    </submittedName>
</protein>
<dbReference type="RefSeq" id="WP_067393969.1">
    <property type="nucleotide sequence ID" value="NZ_BCTA01000069.1"/>
</dbReference>
<proteinExistence type="predicted"/>
<evidence type="ECO:0000313" key="3">
    <source>
        <dbReference type="Proteomes" id="UP000069773"/>
    </source>
</evidence>
<reference evidence="2" key="2">
    <citation type="submission" date="2020-07" db="EMBL/GenBank/DDBJ databases">
        <authorList>
            <person name="Pettersson B.M.F."/>
            <person name="Behra P.R.K."/>
            <person name="Ramesh M."/>
            <person name="Das S."/>
            <person name="Dasgupta S."/>
            <person name="Kirsebom L.A."/>
        </authorList>
    </citation>
    <scope>NUCLEOTIDE SEQUENCE</scope>
    <source>
        <strain evidence="2">DSM 44203</strain>
    </source>
</reference>
<evidence type="ECO:0000313" key="4">
    <source>
        <dbReference type="Proteomes" id="UP001207528"/>
    </source>
</evidence>
<dbReference type="Proteomes" id="UP001207528">
    <property type="component" value="Unassembled WGS sequence"/>
</dbReference>
<dbReference type="SUPFAM" id="SSF53850">
    <property type="entry name" value="Periplasmic binding protein-like II"/>
    <property type="match status" value="1"/>
</dbReference>
<dbReference type="AlphaFoldDB" id="A0AAW5SMA0"/>
<dbReference type="Pfam" id="PF12974">
    <property type="entry name" value="Phosphonate-bd"/>
    <property type="match status" value="1"/>
</dbReference>
<dbReference type="Proteomes" id="UP000069773">
    <property type="component" value="Unassembled WGS sequence"/>
</dbReference>
<dbReference type="EMBL" id="BCTA01000069">
    <property type="protein sequence ID" value="GAT11439.1"/>
    <property type="molecule type" value="Genomic_DNA"/>
</dbReference>
<evidence type="ECO:0000313" key="1">
    <source>
        <dbReference type="EMBL" id="GAT11439.1"/>
    </source>
</evidence>
<organism evidence="2 4">
    <name type="scientific">Mycolicibacterium novocastrense</name>
    <name type="common">Mycobacterium novocastrense</name>
    <dbReference type="NCBI Taxonomy" id="59813"/>
    <lineage>
        <taxon>Bacteria</taxon>
        <taxon>Bacillati</taxon>
        <taxon>Actinomycetota</taxon>
        <taxon>Actinomycetes</taxon>
        <taxon>Mycobacteriales</taxon>
        <taxon>Mycobacteriaceae</taxon>
        <taxon>Mycolicibacterium</taxon>
    </lineage>
</organism>
<reference evidence="1 3" key="1">
    <citation type="journal article" date="2016" name="Genome Announc.">
        <title>Draft Genome Sequences of Five Rapidly Growing Mycobacterium Species, M. thermoresistibile, M. fortuitum subsp. acetamidolyticum, M. canariasense, M. brisbanense, and M. novocastrense.</title>
        <authorList>
            <person name="Katahira K."/>
            <person name="Ogura Y."/>
            <person name="Gotoh Y."/>
            <person name="Hayashi T."/>
        </authorList>
    </citation>
    <scope>NUCLEOTIDE SEQUENCE [LARGE SCALE GENOMIC DNA]</scope>
    <source>
        <strain evidence="1 3">JCM18114</strain>
    </source>
</reference>
<sequence length="241" mass="26251">MLSFVVDRNLGLPACDEPWTTLLAAAGITATESTDLAGIDRALAHHQPDIAYVPAPSLHRLLRSGDDHYRGLAIATSKFTGEPRQTSVLVVRRDDPATGLDNLAGAQCGYINTSCTSSYFAPAILFTGQPPMHFVAVPPWQGQIDAVVAGRVRATMVLEDVWKTTPENASTTRIVARYDNCRPPVVLVSESLDKASCATLLEALITWAPDWKGVYGAFKPFYYADVHGFFHDLDQVTECSR</sequence>
<dbReference type="Gene3D" id="3.40.190.10">
    <property type="entry name" value="Periplasmic binding protein-like II"/>
    <property type="match status" value="2"/>
</dbReference>
<dbReference type="EMBL" id="JACKTI010000038">
    <property type="protein sequence ID" value="MCV7024561.1"/>
    <property type="molecule type" value="Genomic_DNA"/>
</dbReference>
<reference evidence="2" key="3">
    <citation type="journal article" date="2022" name="BMC Genomics">
        <title>Comparative genome analysis of mycobacteria focusing on tRNA and non-coding RNA.</title>
        <authorList>
            <person name="Behra P.R.K."/>
            <person name="Pettersson B.M.F."/>
            <person name="Ramesh M."/>
            <person name="Das S."/>
            <person name="Dasgupta S."/>
            <person name="Kirsebom L.A."/>
        </authorList>
    </citation>
    <scope>NUCLEOTIDE SEQUENCE</scope>
    <source>
        <strain evidence="2">DSM 44203</strain>
    </source>
</reference>
<keyword evidence="3" id="KW-1185">Reference proteome</keyword>
<evidence type="ECO:0000313" key="2">
    <source>
        <dbReference type="EMBL" id="MCV7024561.1"/>
    </source>
</evidence>
<name>A0AAW5SMA0_MYCNV</name>
<gene>
    <name evidence="2" type="ORF">H7I77_14600</name>
    <name evidence="1" type="ORF">RMCN_4572</name>
</gene>
<comment type="caution">
    <text evidence="2">The sequence shown here is derived from an EMBL/GenBank/DDBJ whole genome shotgun (WGS) entry which is preliminary data.</text>
</comment>
<accession>A0AAW5SMA0</accession>